<gene>
    <name evidence="2" type="ORF">CEXT_438431</name>
</gene>
<evidence type="ECO:0000313" key="2">
    <source>
        <dbReference type="EMBL" id="GIX98156.1"/>
    </source>
</evidence>
<feature type="region of interest" description="Disordered" evidence="1">
    <location>
        <begin position="1"/>
        <end position="50"/>
    </location>
</feature>
<name>A0AAV4PQR5_CAEEX</name>
<evidence type="ECO:0000256" key="1">
    <source>
        <dbReference type="SAM" id="MobiDB-lite"/>
    </source>
</evidence>
<keyword evidence="3" id="KW-1185">Reference proteome</keyword>
<evidence type="ECO:0000313" key="3">
    <source>
        <dbReference type="Proteomes" id="UP001054945"/>
    </source>
</evidence>
<dbReference type="Proteomes" id="UP001054945">
    <property type="component" value="Unassembled WGS sequence"/>
</dbReference>
<sequence>MQHESQLATVQELPLEDTAERRKGKQQKQSLPRSPGVIDNRRNSTLRGNGGACFVLWGKILEKLSG</sequence>
<proteinExistence type="predicted"/>
<dbReference type="EMBL" id="BPLR01004871">
    <property type="protein sequence ID" value="GIX98156.1"/>
    <property type="molecule type" value="Genomic_DNA"/>
</dbReference>
<accession>A0AAV4PQR5</accession>
<comment type="caution">
    <text evidence="2">The sequence shown here is derived from an EMBL/GenBank/DDBJ whole genome shotgun (WGS) entry which is preliminary data.</text>
</comment>
<dbReference type="AlphaFoldDB" id="A0AAV4PQR5"/>
<organism evidence="2 3">
    <name type="scientific">Caerostris extrusa</name>
    <name type="common">Bark spider</name>
    <name type="synonym">Caerostris bankana</name>
    <dbReference type="NCBI Taxonomy" id="172846"/>
    <lineage>
        <taxon>Eukaryota</taxon>
        <taxon>Metazoa</taxon>
        <taxon>Ecdysozoa</taxon>
        <taxon>Arthropoda</taxon>
        <taxon>Chelicerata</taxon>
        <taxon>Arachnida</taxon>
        <taxon>Araneae</taxon>
        <taxon>Araneomorphae</taxon>
        <taxon>Entelegynae</taxon>
        <taxon>Araneoidea</taxon>
        <taxon>Araneidae</taxon>
        <taxon>Caerostris</taxon>
    </lineage>
</organism>
<reference evidence="2 3" key="1">
    <citation type="submission" date="2021-06" db="EMBL/GenBank/DDBJ databases">
        <title>Caerostris extrusa draft genome.</title>
        <authorList>
            <person name="Kono N."/>
            <person name="Arakawa K."/>
        </authorList>
    </citation>
    <scope>NUCLEOTIDE SEQUENCE [LARGE SCALE GENOMIC DNA]</scope>
</reference>
<protein>
    <submittedName>
        <fullName evidence="2">Uncharacterized protein</fullName>
    </submittedName>
</protein>